<evidence type="ECO:0000259" key="2">
    <source>
        <dbReference type="Pfam" id="PF00174"/>
    </source>
</evidence>
<feature type="compositionally biased region" description="Basic and acidic residues" evidence="1">
    <location>
        <begin position="170"/>
        <end position="190"/>
    </location>
</feature>
<feature type="domain" description="Oxidoreductase molybdopterin-binding" evidence="2">
    <location>
        <begin position="277"/>
        <end position="389"/>
    </location>
</feature>
<dbReference type="AlphaFoldDB" id="A0A101GRD9"/>
<evidence type="ECO:0000313" key="4">
    <source>
        <dbReference type="Proteomes" id="UP000054323"/>
    </source>
</evidence>
<dbReference type="EMBL" id="LGGD01000036">
    <property type="protein sequence ID" value="KUK63241.1"/>
    <property type="molecule type" value="Genomic_DNA"/>
</dbReference>
<proteinExistence type="predicted"/>
<dbReference type="SUPFAM" id="SSF56524">
    <property type="entry name" value="Oxidoreductase molybdopterin-binding domain"/>
    <property type="match status" value="1"/>
</dbReference>
<organism evidence="3 4">
    <name type="scientific">Methanoculleus marisnigri</name>
    <dbReference type="NCBI Taxonomy" id="2198"/>
    <lineage>
        <taxon>Archaea</taxon>
        <taxon>Methanobacteriati</taxon>
        <taxon>Methanobacteriota</taxon>
        <taxon>Stenosarchaea group</taxon>
        <taxon>Methanomicrobia</taxon>
        <taxon>Methanomicrobiales</taxon>
        <taxon>Methanomicrobiaceae</taxon>
        <taxon>Methanoculleus</taxon>
    </lineage>
</organism>
<comment type="caution">
    <text evidence="3">The sequence shown here is derived from an EMBL/GenBank/DDBJ whole genome shotgun (WGS) entry which is preliminary data.</text>
</comment>
<dbReference type="PATRIC" id="fig|2198.4.peg.701"/>
<gene>
    <name evidence="3" type="ORF">XD82_0450</name>
</gene>
<sequence length="391" mass="42230">MLLALLCVSMLAAAASAAPTTELHVVKIAADGVTVLDETTVDYRWMEANLPVLGDGVTHYYHQGPVFEGDKWDPEETTNFKDRGAVKGTDVRDLAELVGGAEPGDEIMVRAADGYHVEFAYQNVYEPDPRQGPIGICWYNGAETGAGDPGLHRWLPRREGGPCRISRRPGSGDDDRTADNPAPPRRDARCGPRCGGAPCPERGVIPMHRGYQTLLAVLIGAAALASGCLGPAAAADEVAWNLTLAGDPERVLTHPEIRALPAVEGYGYSVSTVGIKYGPNRYRGVLLTDLVEMAGGAGADDLIYVSAQDGYLWVFDAAQLRGEEFFTFDENLHEIPAPTLRVILAYERDGEPLAYEDGGPLRLVVITESPDVITEGSPWVKWVDRLEVHRG</sequence>
<dbReference type="Pfam" id="PF00174">
    <property type="entry name" value="Oxidored_molyb"/>
    <property type="match status" value="1"/>
</dbReference>
<dbReference type="Proteomes" id="UP000054323">
    <property type="component" value="Unassembled WGS sequence"/>
</dbReference>
<evidence type="ECO:0000256" key="1">
    <source>
        <dbReference type="SAM" id="MobiDB-lite"/>
    </source>
</evidence>
<feature type="region of interest" description="Disordered" evidence="1">
    <location>
        <begin position="157"/>
        <end position="192"/>
    </location>
</feature>
<name>A0A101GRD9_9EURY</name>
<dbReference type="Gene3D" id="3.90.420.10">
    <property type="entry name" value="Oxidoreductase, molybdopterin-binding domain"/>
    <property type="match status" value="1"/>
</dbReference>
<dbReference type="InterPro" id="IPR000572">
    <property type="entry name" value="OxRdtase_Mopterin-bd_dom"/>
</dbReference>
<dbReference type="InterPro" id="IPR036374">
    <property type="entry name" value="OxRdtase_Mopterin-bd_sf"/>
</dbReference>
<accession>A0A101GRD9</accession>
<protein>
    <recommendedName>
        <fullName evidence="2">Oxidoreductase molybdopterin-binding domain-containing protein</fullName>
    </recommendedName>
</protein>
<evidence type="ECO:0000313" key="3">
    <source>
        <dbReference type="EMBL" id="KUK63241.1"/>
    </source>
</evidence>
<reference evidence="4" key="1">
    <citation type="journal article" date="2015" name="MBio">
        <title>Genome-Resolved Metagenomic Analysis Reveals Roles for Candidate Phyla and Other Microbial Community Members in Biogeochemical Transformations in Oil Reservoirs.</title>
        <authorList>
            <person name="Hu P."/>
            <person name="Tom L."/>
            <person name="Singh A."/>
            <person name="Thomas B.C."/>
            <person name="Baker B.J."/>
            <person name="Piceno Y.M."/>
            <person name="Andersen G.L."/>
            <person name="Banfield J.F."/>
        </authorList>
    </citation>
    <scope>NUCLEOTIDE SEQUENCE [LARGE SCALE GENOMIC DNA]</scope>
</reference>